<sequence length="194" mass="21809">MIENLTRQPWTPEADALLREVWAAPEALKTVLDRFPGRTEKALMTRGHELELPDRRIAMAAARAEQSTGARLKAAIALTPRTVDQMAAVAGTSTTTARRFVNRHRAEMHIKKFDVAPDDGYAAAMWIWGAGVDAKRRGAQSQPQISARYYRKLKRERPEVIDKIKAKNRIRYAEKVGKLVRRDPMTSALYGDAA</sequence>
<gene>
    <name evidence="1" type="ORF">SAMN05443245_3413</name>
</gene>
<dbReference type="AlphaFoldDB" id="A0A1H1H0Y0"/>
<keyword evidence="2" id="KW-1185">Reference proteome</keyword>
<protein>
    <submittedName>
        <fullName evidence="1">Uncharacterized protein</fullName>
    </submittedName>
</protein>
<proteinExistence type="predicted"/>
<reference evidence="2" key="1">
    <citation type="submission" date="2016-10" db="EMBL/GenBank/DDBJ databases">
        <authorList>
            <person name="Varghese N."/>
        </authorList>
    </citation>
    <scope>NUCLEOTIDE SEQUENCE [LARGE SCALE GENOMIC DNA]</scope>
    <source>
        <strain evidence="2">GAS106B</strain>
    </source>
</reference>
<dbReference type="RefSeq" id="WP_074766842.1">
    <property type="nucleotide sequence ID" value="NZ_FNKP01000002.1"/>
</dbReference>
<evidence type="ECO:0000313" key="2">
    <source>
        <dbReference type="Proteomes" id="UP000183487"/>
    </source>
</evidence>
<dbReference type="OrthoDB" id="9101187at2"/>
<organism evidence="1 2">
    <name type="scientific">Paraburkholderia fungorum</name>
    <dbReference type="NCBI Taxonomy" id="134537"/>
    <lineage>
        <taxon>Bacteria</taxon>
        <taxon>Pseudomonadati</taxon>
        <taxon>Pseudomonadota</taxon>
        <taxon>Betaproteobacteria</taxon>
        <taxon>Burkholderiales</taxon>
        <taxon>Burkholderiaceae</taxon>
        <taxon>Paraburkholderia</taxon>
    </lineage>
</organism>
<evidence type="ECO:0000313" key="1">
    <source>
        <dbReference type="EMBL" id="SDR18736.1"/>
    </source>
</evidence>
<accession>A0A1H1H0Y0</accession>
<name>A0A1H1H0Y0_9BURK</name>
<dbReference type="EMBL" id="FNKP01000002">
    <property type="protein sequence ID" value="SDR18736.1"/>
    <property type="molecule type" value="Genomic_DNA"/>
</dbReference>
<dbReference type="Proteomes" id="UP000183487">
    <property type="component" value="Unassembled WGS sequence"/>
</dbReference>